<dbReference type="EMBL" id="JAENIL010000049">
    <property type="protein sequence ID" value="MBK1879502.1"/>
    <property type="molecule type" value="Genomic_DNA"/>
</dbReference>
<feature type="transmembrane region" description="Helical" evidence="8">
    <location>
        <begin position="97"/>
        <end position="122"/>
    </location>
</feature>
<proteinExistence type="inferred from homology"/>
<organism evidence="9 10">
    <name type="scientific">Pelagicoccus mobilis</name>
    <dbReference type="NCBI Taxonomy" id="415221"/>
    <lineage>
        <taxon>Bacteria</taxon>
        <taxon>Pseudomonadati</taxon>
        <taxon>Verrucomicrobiota</taxon>
        <taxon>Opitutia</taxon>
        <taxon>Puniceicoccales</taxon>
        <taxon>Pelagicoccaceae</taxon>
        <taxon>Pelagicoccus</taxon>
    </lineage>
</organism>
<keyword evidence="6 7" id="KW-0472">Membrane</keyword>
<feature type="transmembrane region" description="Helical" evidence="8">
    <location>
        <begin position="342"/>
        <end position="359"/>
    </location>
</feature>
<evidence type="ECO:0000256" key="7">
    <source>
        <dbReference type="PIRNR" id="PIRNR016636"/>
    </source>
</evidence>
<feature type="transmembrane region" description="Helical" evidence="8">
    <location>
        <begin position="427"/>
        <end position="451"/>
    </location>
</feature>
<dbReference type="Proteomes" id="UP000617628">
    <property type="component" value="Unassembled WGS sequence"/>
</dbReference>
<protein>
    <submittedName>
        <fullName evidence="9">MBOAT family protein</fullName>
    </submittedName>
</protein>
<dbReference type="PANTHER" id="PTHR13285">
    <property type="entry name" value="ACYLTRANSFERASE"/>
    <property type="match status" value="1"/>
</dbReference>
<gene>
    <name evidence="9" type="ORF">JIN87_21635</name>
</gene>
<feature type="transmembrane region" description="Helical" evidence="8">
    <location>
        <begin position="59"/>
        <end position="77"/>
    </location>
</feature>
<dbReference type="InterPro" id="IPR028362">
    <property type="entry name" value="AlgI"/>
</dbReference>
<comment type="subcellular location">
    <subcellularLocation>
        <location evidence="1">Cell membrane</location>
        <topology evidence="1">Multi-pass membrane protein</topology>
    </subcellularLocation>
</comment>
<accession>A0A934VRK7</accession>
<dbReference type="RefSeq" id="WP_378924252.1">
    <property type="nucleotide sequence ID" value="NZ_JBHLTO010000016.1"/>
</dbReference>
<evidence type="ECO:0000256" key="2">
    <source>
        <dbReference type="ARBA" id="ARBA00010323"/>
    </source>
</evidence>
<keyword evidence="4 8" id="KW-0812">Transmembrane</keyword>
<comment type="caution">
    <text evidence="9">The sequence shown here is derived from an EMBL/GenBank/DDBJ whole genome shotgun (WGS) entry which is preliminary data.</text>
</comment>
<dbReference type="PANTHER" id="PTHR13285:SF18">
    <property type="entry name" value="PROTEIN-CYSTEINE N-PALMITOYLTRANSFERASE RASP"/>
    <property type="match status" value="1"/>
</dbReference>
<dbReference type="InterPro" id="IPR004299">
    <property type="entry name" value="MBOAT_fam"/>
</dbReference>
<keyword evidence="10" id="KW-1185">Reference proteome</keyword>
<keyword evidence="3 7" id="KW-1003">Cell membrane</keyword>
<evidence type="ECO:0000256" key="3">
    <source>
        <dbReference type="ARBA" id="ARBA00022475"/>
    </source>
</evidence>
<dbReference type="Pfam" id="PF03062">
    <property type="entry name" value="MBOAT"/>
    <property type="match status" value="1"/>
</dbReference>
<reference evidence="9" key="1">
    <citation type="submission" date="2021-01" db="EMBL/GenBank/DDBJ databases">
        <title>Modified the classification status of verrucomicrobia.</title>
        <authorList>
            <person name="Feng X."/>
        </authorList>
    </citation>
    <scope>NUCLEOTIDE SEQUENCE</scope>
    <source>
        <strain evidence="9">KCTC 13126</strain>
    </source>
</reference>
<keyword evidence="5 8" id="KW-1133">Transmembrane helix</keyword>
<evidence type="ECO:0000256" key="1">
    <source>
        <dbReference type="ARBA" id="ARBA00004651"/>
    </source>
</evidence>
<evidence type="ECO:0000256" key="6">
    <source>
        <dbReference type="ARBA" id="ARBA00023136"/>
    </source>
</evidence>
<dbReference type="InterPro" id="IPR051085">
    <property type="entry name" value="MB_O-acyltransferase"/>
</dbReference>
<feature type="transmembrane region" description="Helical" evidence="8">
    <location>
        <begin position="297"/>
        <end position="322"/>
    </location>
</feature>
<dbReference type="PIRSF" id="PIRSF500217">
    <property type="entry name" value="AlgI"/>
    <property type="match status" value="1"/>
</dbReference>
<evidence type="ECO:0000256" key="4">
    <source>
        <dbReference type="ARBA" id="ARBA00022692"/>
    </source>
</evidence>
<feature type="transmembrane region" description="Helical" evidence="8">
    <location>
        <begin position="12"/>
        <end position="39"/>
    </location>
</feature>
<dbReference type="GO" id="GO:0016746">
    <property type="term" value="F:acyltransferase activity"/>
    <property type="evidence" value="ECO:0007669"/>
    <property type="project" value="UniProtKB-KW"/>
</dbReference>
<evidence type="ECO:0000256" key="8">
    <source>
        <dbReference type="SAM" id="Phobius"/>
    </source>
</evidence>
<comment type="similarity">
    <text evidence="2 7">Belongs to the membrane-bound acyltransferase family.</text>
</comment>
<evidence type="ECO:0000313" key="10">
    <source>
        <dbReference type="Proteomes" id="UP000617628"/>
    </source>
</evidence>
<dbReference type="PIRSF" id="PIRSF016636">
    <property type="entry name" value="AlgI_DltB"/>
    <property type="match status" value="1"/>
</dbReference>
<sequence>MYYIIRVELRNYVLLASSLVFYAWGELGYVILLLISIIINYTIGFAINRFLSNGEATHAKAILVIGIIVNLAILIYYKYAGFLISSVIFPTVGEVDLLVLFSDVILPLGISFYTFQSISYIIDVYRDPDNVQKNLPNCALYISFFPQLVAGPIVRYKEIRLALSEREHSIKNISSGVELFIIGLFKKIVVANTISKIAGEVFDGEVSGIGALASWLALLCYSLQIYYDFSGYTDMARGLARMFGFELPVNFKLPYSAKSVQEFWRKWHITLSNWFRDYLYIPLGGNRVSMFKSVRNLWVVFLLCGLWHGASLNFVIWGAIHGMLLSLERGRFSDFLKSTPTLFQRSYLLFVVMISWVFFRTEDLEASKIYLVELFSFNLRPLDVEVTQYLDFRFIAILVLAIVFAVFDLRNIILTVASKFSLSIKSYWITITPRICLYVFMMLSCMAQLAIDKHNPFIYFRF</sequence>
<dbReference type="AlphaFoldDB" id="A0A934VRK7"/>
<feature type="transmembrane region" description="Helical" evidence="8">
    <location>
        <begin position="390"/>
        <end position="407"/>
    </location>
</feature>
<evidence type="ECO:0000256" key="5">
    <source>
        <dbReference type="ARBA" id="ARBA00022989"/>
    </source>
</evidence>
<evidence type="ECO:0000313" key="9">
    <source>
        <dbReference type="EMBL" id="MBK1879502.1"/>
    </source>
</evidence>
<dbReference type="InterPro" id="IPR024194">
    <property type="entry name" value="Ac/AlaTfrase_AlgI/DltB"/>
</dbReference>
<dbReference type="GO" id="GO:0005886">
    <property type="term" value="C:plasma membrane"/>
    <property type="evidence" value="ECO:0007669"/>
    <property type="project" value="UniProtKB-SubCell"/>
</dbReference>
<keyword evidence="7" id="KW-0808">Transferase</keyword>
<keyword evidence="7" id="KW-0012">Acyltransferase</keyword>
<dbReference type="GO" id="GO:0042121">
    <property type="term" value="P:alginic acid biosynthetic process"/>
    <property type="evidence" value="ECO:0007669"/>
    <property type="project" value="InterPro"/>
</dbReference>
<name>A0A934VRK7_9BACT</name>